<reference evidence="1 2" key="1">
    <citation type="journal article" date="2017" name="Antonie Van Leeuwenhoek">
        <title>Rhizobium rhizosphaerae sp. nov., a novel species isolated from rice rhizosphere.</title>
        <authorList>
            <person name="Zhao J.J."/>
            <person name="Zhang J."/>
            <person name="Zhang R.J."/>
            <person name="Zhang C.W."/>
            <person name="Yin H.Q."/>
            <person name="Zhang X.X."/>
        </authorList>
    </citation>
    <scope>NUCLEOTIDE SEQUENCE [LARGE SCALE GENOMIC DNA]</scope>
    <source>
        <strain evidence="1 2">RD15</strain>
    </source>
</reference>
<comment type="caution">
    <text evidence="1">The sequence shown here is derived from an EMBL/GenBank/DDBJ whole genome shotgun (WGS) entry which is preliminary data.</text>
</comment>
<dbReference type="EMBL" id="MSPX01000044">
    <property type="protein sequence ID" value="OQP83181.1"/>
    <property type="molecule type" value="Genomic_DNA"/>
</dbReference>
<keyword evidence="2" id="KW-1185">Reference proteome</keyword>
<accession>A0ABX3P6M6</accession>
<organism evidence="1 2">
    <name type="scientific">Xaviernesmea rhizosphaerae</name>
    <dbReference type="NCBI Taxonomy" id="1672749"/>
    <lineage>
        <taxon>Bacteria</taxon>
        <taxon>Pseudomonadati</taxon>
        <taxon>Pseudomonadota</taxon>
        <taxon>Alphaproteobacteria</taxon>
        <taxon>Hyphomicrobiales</taxon>
        <taxon>Rhizobiaceae</taxon>
        <taxon>Rhizobium/Agrobacterium group</taxon>
        <taxon>Xaviernesmea</taxon>
    </lineage>
</organism>
<protein>
    <submittedName>
        <fullName evidence="1">Uncharacterized protein</fullName>
    </submittedName>
</protein>
<proteinExistence type="predicted"/>
<gene>
    <name evidence="1" type="ORF">BTR14_22725</name>
</gene>
<evidence type="ECO:0000313" key="2">
    <source>
        <dbReference type="Proteomes" id="UP000192652"/>
    </source>
</evidence>
<name>A0ABX3P6M6_9HYPH</name>
<sequence length="79" mass="9042">MSGHRHPLFELLAHLDLNHIHYSLSRTRPDSIGIFVTLVARRIEIFVFEDGHFEYSVFAGSEDVLSNEDDLRRMLGASS</sequence>
<evidence type="ECO:0000313" key="1">
    <source>
        <dbReference type="EMBL" id="OQP83181.1"/>
    </source>
</evidence>
<dbReference type="Proteomes" id="UP000192652">
    <property type="component" value="Unassembled WGS sequence"/>
</dbReference>